<dbReference type="AlphaFoldDB" id="U6SU90"/>
<protein>
    <submittedName>
        <fullName evidence="2">Uncharacterized protein</fullName>
    </submittedName>
</protein>
<evidence type="ECO:0000313" key="2">
    <source>
        <dbReference type="EMBL" id="ERN54231.1"/>
    </source>
</evidence>
<gene>
    <name evidence="2" type="ORF">A33I_07335</name>
</gene>
<proteinExistence type="predicted"/>
<dbReference type="Proteomes" id="UP000017170">
    <property type="component" value="Unassembled WGS sequence"/>
</dbReference>
<feature type="region of interest" description="Disordered" evidence="1">
    <location>
        <begin position="1"/>
        <end position="41"/>
    </location>
</feature>
<accession>U6SU90</accession>
<name>U6SU90_9BACI</name>
<feature type="compositionally biased region" description="Basic and acidic residues" evidence="1">
    <location>
        <begin position="11"/>
        <end position="33"/>
    </location>
</feature>
<evidence type="ECO:0000313" key="3">
    <source>
        <dbReference type="Proteomes" id="UP000017170"/>
    </source>
</evidence>
<dbReference type="PATRIC" id="fig|1188261.3.peg.864"/>
<dbReference type="EMBL" id="ATAE01000008">
    <property type="protein sequence ID" value="ERN54231.1"/>
    <property type="molecule type" value="Genomic_DNA"/>
</dbReference>
<organism evidence="2 3">
    <name type="scientific">Alkalihalophilus marmarensis DSM 21297</name>
    <dbReference type="NCBI Taxonomy" id="1188261"/>
    <lineage>
        <taxon>Bacteria</taxon>
        <taxon>Bacillati</taxon>
        <taxon>Bacillota</taxon>
        <taxon>Bacilli</taxon>
        <taxon>Bacillales</taxon>
        <taxon>Bacillaceae</taxon>
        <taxon>Alkalihalophilus</taxon>
    </lineage>
</organism>
<keyword evidence="3" id="KW-1185">Reference proteome</keyword>
<reference evidence="2 3" key="1">
    <citation type="journal article" date="2013" name="Genome Announc.">
        <title>Genome Sequence of the Extreme Obligate Alkaliphile Bacillus marmarensis Strain DSM 21297.</title>
        <authorList>
            <person name="Wernick D.G."/>
            <person name="Choi K.Y."/>
            <person name="Tat C.A."/>
            <person name="Lafontaine Rivera J.G."/>
            <person name="Liao J.C."/>
        </authorList>
    </citation>
    <scope>NUCLEOTIDE SEQUENCE [LARGE SCALE GENOMIC DNA]</scope>
    <source>
        <strain evidence="2 3">DSM 21297</strain>
    </source>
</reference>
<comment type="caution">
    <text evidence="2">The sequence shown here is derived from an EMBL/GenBank/DDBJ whole genome shotgun (WGS) entry which is preliminary data.</text>
</comment>
<evidence type="ECO:0000256" key="1">
    <source>
        <dbReference type="SAM" id="MobiDB-lite"/>
    </source>
</evidence>
<sequence>MHQNNTNKKLNQKDQAPKREHQKDSGYTGDKKLGGPNRPAE</sequence>
<dbReference type="RefSeq" id="WP_022627202.1">
    <property type="nucleotide sequence ID" value="NZ_ATAE01000008.1"/>
</dbReference>